<name>A0A4C1X4K9_EUMVA</name>
<reference evidence="1 2" key="1">
    <citation type="journal article" date="2019" name="Commun. Biol.">
        <title>The bagworm genome reveals a unique fibroin gene that provides high tensile strength.</title>
        <authorList>
            <person name="Kono N."/>
            <person name="Nakamura H."/>
            <person name="Ohtoshi R."/>
            <person name="Tomita M."/>
            <person name="Numata K."/>
            <person name="Arakawa K."/>
        </authorList>
    </citation>
    <scope>NUCLEOTIDE SEQUENCE [LARGE SCALE GENOMIC DNA]</scope>
</reference>
<comment type="caution">
    <text evidence="1">The sequence shown here is derived from an EMBL/GenBank/DDBJ whole genome shotgun (WGS) entry which is preliminary data.</text>
</comment>
<accession>A0A4C1X4K9</accession>
<keyword evidence="2" id="KW-1185">Reference proteome</keyword>
<dbReference type="EMBL" id="BGZK01000723">
    <property type="protein sequence ID" value="GBP57912.1"/>
    <property type="molecule type" value="Genomic_DNA"/>
</dbReference>
<proteinExistence type="predicted"/>
<dbReference type="AlphaFoldDB" id="A0A4C1X4K9"/>
<gene>
    <name evidence="1" type="ORF">EVAR_40770_1</name>
</gene>
<dbReference type="Proteomes" id="UP000299102">
    <property type="component" value="Unassembled WGS sequence"/>
</dbReference>
<sequence length="132" mass="14808">MFARSDPFAPEARVPVLRRPAQILGMPGNPFRTARGITAYASVLYRSAPRGRPRASACACSLAEHLLEINVYTLFHDLRDGLMSTHERNVNFFGFVKKATSANMERTNSPHCVLESFSARAQLDMHAKLRKF</sequence>
<organism evidence="1 2">
    <name type="scientific">Eumeta variegata</name>
    <name type="common">Bagworm moth</name>
    <name type="synonym">Eumeta japonica</name>
    <dbReference type="NCBI Taxonomy" id="151549"/>
    <lineage>
        <taxon>Eukaryota</taxon>
        <taxon>Metazoa</taxon>
        <taxon>Ecdysozoa</taxon>
        <taxon>Arthropoda</taxon>
        <taxon>Hexapoda</taxon>
        <taxon>Insecta</taxon>
        <taxon>Pterygota</taxon>
        <taxon>Neoptera</taxon>
        <taxon>Endopterygota</taxon>
        <taxon>Lepidoptera</taxon>
        <taxon>Glossata</taxon>
        <taxon>Ditrysia</taxon>
        <taxon>Tineoidea</taxon>
        <taxon>Psychidae</taxon>
        <taxon>Oiketicinae</taxon>
        <taxon>Eumeta</taxon>
    </lineage>
</organism>
<evidence type="ECO:0000313" key="1">
    <source>
        <dbReference type="EMBL" id="GBP57912.1"/>
    </source>
</evidence>
<evidence type="ECO:0000313" key="2">
    <source>
        <dbReference type="Proteomes" id="UP000299102"/>
    </source>
</evidence>
<protein>
    <submittedName>
        <fullName evidence="1">Uncharacterized protein</fullName>
    </submittedName>
</protein>